<dbReference type="InterPro" id="IPR010292">
    <property type="entry name" value="Uncharacterised_CreA"/>
</dbReference>
<keyword evidence="1" id="KW-0732">Signal</keyword>
<proteinExistence type="predicted"/>
<feature type="chain" id="PRO_5003468513" evidence="1">
    <location>
        <begin position="22"/>
        <end position="153"/>
    </location>
</feature>
<evidence type="ECO:0000313" key="2">
    <source>
        <dbReference type="EMBL" id="CCE22014.1"/>
    </source>
</evidence>
<dbReference type="PATRIC" id="fig|271065.3.peg.324"/>
<dbReference type="EMBL" id="FO082060">
    <property type="protein sequence ID" value="CCE22014.1"/>
    <property type="molecule type" value="Genomic_DNA"/>
</dbReference>
<dbReference type="PANTHER" id="PTHR37952:SF2">
    <property type="entry name" value="PROTEIN CREA"/>
    <property type="match status" value="1"/>
</dbReference>
<dbReference type="RefSeq" id="WP_014146823.1">
    <property type="nucleotide sequence ID" value="NC_016112.1"/>
</dbReference>
<sequence>MKYPLLLAVLPAALFALNAAAEEVGCVTTAWKLIGANHKVCVQAFDDPKVQGVSCHISQAKTGGVAGAFGLAEDPSQFSIACRQVGPIVIKGTLPDQETAFSEDTSILFKETRVTRLFDAKRNTLVYVAVSRKLIDGAPANSVSTVPIMPWRE</sequence>
<dbReference type="PIRSF" id="PIRSF003174">
    <property type="entry name" value="CreA"/>
    <property type="match status" value="1"/>
</dbReference>
<name>G4SWU8_META2</name>
<gene>
    <name evidence="2" type="primary">creA</name>
    <name evidence="2" type="ordered locus">MEALZ_0314</name>
</gene>
<dbReference type="Proteomes" id="UP000008315">
    <property type="component" value="Chromosome"/>
</dbReference>
<reference evidence="3" key="1">
    <citation type="journal article" date="2012" name="J. Bacteriol.">
        <title>Genome sequence of the haloalkaliphilic methanotrophic bacterium Methylomicrobium alcaliphilum 20Z.</title>
        <authorList>
            <person name="Vuilleumier S."/>
            <person name="Khmelenina V.N."/>
            <person name="Bringel F."/>
            <person name="Reshetnikov A.S."/>
            <person name="Lajus A."/>
            <person name="Mangenot S."/>
            <person name="Rouy Z."/>
            <person name="Op den Camp H.J."/>
            <person name="Jetten M.S."/>
            <person name="Dispirito A.A."/>
            <person name="Dunfield P."/>
            <person name="Klotz M.G."/>
            <person name="Semrau J.D."/>
            <person name="Stein L.Y."/>
            <person name="Barbe V."/>
            <person name="Medigue C."/>
            <person name="Trotsenko Y.A."/>
            <person name="Kalyuzhnaya M.G."/>
        </authorList>
    </citation>
    <scope>NUCLEOTIDE SEQUENCE [LARGE SCALE GENOMIC DNA]</scope>
    <source>
        <strain evidence="3">DSM 19304 / NCIMB 14124 / VKM B-2133 / 20Z</strain>
    </source>
</reference>
<dbReference type="Pfam" id="PF05981">
    <property type="entry name" value="CreA"/>
    <property type="match status" value="1"/>
</dbReference>
<dbReference type="PANTHER" id="PTHR37952">
    <property type="match status" value="1"/>
</dbReference>
<evidence type="ECO:0000313" key="3">
    <source>
        <dbReference type="Proteomes" id="UP000008315"/>
    </source>
</evidence>
<dbReference type="HOGENOM" id="CLU_109726_1_1_6"/>
<protein>
    <submittedName>
        <fullName evidence="2">Protein CreA</fullName>
    </submittedName>
</protein>
<dbReference type="KEGG" id="mah:MEALZ_0314"/>
<feature type="signal peptide" evidence="1">
    <location>
        <begin position="1"/>
        <end position="21"/>
    </location>
</feature>
<dbReference type="AlphaFoldDB" id="G4SWU8"/>
<keyword evidence="3" id="KW-1185">Reference proteome</keyword>
<dbReference type="GO" id="GO:0005829">
    <property type="term" value="C:cytosol"/>
    <property type="evidence" value="ECO:0007669"/>
    <property type="project" value="TreeGrafter"/>
</dbReference>
<accession>G4SWU8</accession>
<evidence type="ECO:0000256" key="1">
    <source>
        <dbReference type="SAM" id="SignalP"/>
    </source>
</evidence>
<organism evidence="2 3">
    <name type="scientific">Methylotuvimicrobium alcaliphilum (strain DSM 19304 / NCIMB 14124 / VKM B-2133 / 20Z)</name>
    <name type="common">Methylomicrobium alcaliphilum</name>
    <dbReference type="NCBI Taxonomy" id="1091494"/>
    <lineage>
        <taxon>Bacteria</taxon>
        <taxon>Pseudomonadati</taxon>
        <taxon>Pseudomonadota</taxon>
        <taxon>Gammaproteobacteria</taxon>
        <taxon>Methylococcales</taxon>
        <taxon>Methylococcaceae</taxon>
        <taxon>Methylotuvimicrobium</taxon>
    </lineage>
</organism>